<dbReference type="EMBL" id="ANJA01004166">
    <property type="protein sequence ID" value="ETO59287.1"/>
    <property type="molecule type" value="Genomic_DNA"/>
</dbReference>
<organism evidence="1 2">
    <name type="scientific">Phytophthora nicotianae P1976</name>
    <dbReference type="NCBI Taxonomy" id="1317066"/>
    <lineage>
        <taxon>Eukaryota</taxon>
        <taxon>Sar</taxon>
        <taxon>Stramenopiles</taxon>
        <taxon>Oomycota</taxon>
        <taxon>Peronosporomycetes</taxon>
        <taxon>Peronosporales</taxon>
        <taxon>Peronosporaceae</taxon>
        <taxon>Phytophthora</taxon>
    </lineage>
</organism>
<protein>
    <submittedName>
        <fullName evidence="1">Uncharacterized protein</fullName>
    </submittedName>
</protein>
<dbReference type="Proteomes" id="UP000028582">
    <property type="component" value="Unassembled WGS sequence"/>
</dbReference>
<gene>
    <name evidence="1" type="ORF">F444_22342</name>
</gene>
<comment type="caution">
    <text evidence="1">The sequence shown here is derived from an EMBL/GenBank/DDBJ whole genome shotgun (WGS) entry which is preliminary data.</text>
</comment>
<accession>A0A080YY26</accession>
<proteinExistence type="predicted"/>
<dbReference type="AlphaFoldDB" id="A0A080YY26"/>
<name>A0A080YY26_PHYNI</name>
<sequence>MAACATEAAAIQWCLKMLPFWVPLGADVQEGLLLRGPRTHYPGRGPATLVLG</sequence>
<evidence type="ECO:0000313" key="2">
    <source>
        <dbReference type="Proteomes" id="UP000028582"/>
    </source>
</evidence>
<reference evidence="1 2" key="1">
    <citation type="submission" date="2013-11" db="EMBL/GenBank/DDBJ databases">
        <title>The Genome Sequence of Phytophthora parasitica P1976.</title>
        <authorList>
            <consortium name="The Broad Institute Genomics Platform"/>
            <person name="Russ C."/>
            <person name="Tyler B."/>
            <person name="Panabieres F."/>
            <person name="Shan W."/>
            <person name="Tripathy S."/>
            <person name="Grunwald N."/>
            <person name="Machado M."/>
            <person name="Johnson C.S."/>
            <person name="Walker B."/>
            <person name="Young S."/>
            <person name="Zeng Q."/>
            <person name="Gargeya S."/>
            <person name="Fitzgerald M."/>
            <person name="Haas B."/>
            <person name="Abouelleil A."/>
            <person name="Allen A.W."/>
            <person name="Alvarado L."/>
            <person name="Arachchi H.M."/>
            <person name="Berlin A.M."/>
            <person name="Chapman S.B."/>
            <person name="Gainer-Dewar J."/>
            <person name="Goldberg J."/>
            <person name="Griggs A."/>
            <person name="Gujja S."/>
            <person name="Hansen M."/>
            <person name="Howarth C."/>
            <person name="Imamovic A."/>
            <person name="Ireland A."/>
            <person name="Larimer J."/>
            <person name="McCowan C."/>
            <person name="Murphy C."/>
            <person name="Pearson M."/>
            <person name="Poon T.W."/>
            <person name="Priest M."/>
            <person name="Roberts A."/>
            <person name="Saif S."/>
            <person name="Shea T."/>
            <person name="Sisk P."/>
            <person name="Sykes S."/>
            <person name="Wortman J."/>
            <person name="Nusbaum C."/>
            <person name="Birren B."/>
        </authorList>
    </citation>
    <scope>NUCLEOTIDE SEQUENCE [LARGE SCALE GENOMIC DNA]</scope>
    <source>
        <strain evidence="1 2">P1976</strain>
    </source>
</reference>
<evidence type="ECO:0000313" key="1">
    <source>
        <dbReference type="EMBL" id="ETO59287.1"/>
    </source>
</evidence>